<dbReference type="Gene3D" id="1.10.357.10">
    <property type="entry name" value="Tetracycline Repressor, domain 2"/>
    <property type="match status" value="1"/>
</dbReference>
<feature type="domain" description="HTH tetR-type" evidence="3">
    <location>
        <begin position="1"/>
        <end position="59"/>
    </location>
</feature>
<dbReference type="InterPro" id="IPR001647">
    <property type="entry name" value="HTH_TetR"/>
</dbReference>
<dbReference type="PRINTS" id="PR00455">
    <property type="entry name" value="HTHTETR"/>
</dbReference>
<feature type="DNA-binding region" description="H-T-H motif" evidence="2">
    <location>
        <begin position="22"/>
        <end position="41"/>
    </location>
</feature>
<dbReference type="Proteomes" id="UP000030111">
    <property type="component" value="Unassembled WGS sequence"/>
</dbReference>
<comment type="caution">
    <text evidence="4">The sequence shown here is derived from an EMBL/GenBank/DDBJ whole genome shotgun (WGS) entry which is preliminary data.</text>
</comment>
<accession>A0A0A2ML04</accession>
<keyword evidence="1 2" id="KW-0238">DNA-binding</keyword>
<gene>
    <name evidence="4" type="ORF">Q766_13845</name>
</gene>
<evidence type="ECO:0000313" key="4">
    <source>
        <dbReference type="EMBL" id="KGO92236.1"/>
    </source>
</evidence>
<evidence type="ECO:0000259" key="3">
    <source>
        <dbReference type="PROSITE" id="PS50977"/>
    </source>
</evidence>
<dbReference type="InterPro" id="IPR036271">
    <property type="entry name" value="Tet_transcr_reg_TetR-rel_C_sf"/>
</dbReference>
<dbReference type="eggNOG" id="COG1309">
    <property type="taxonomic scope" value="Bacteria"/>
</dbReference>
<name>A0A0A2ML04_9FLAO</name>
<dbReference type="SUPFAM" id="SSF48498">
    <property type="entry name" value="Tetracyclin repressor-like, C-terminal domain"/>
    <property type="match status" value="1"/>
</dbReference>
<sequence>MKETILKKATEMFLLLGFKSVTMDDIAAELGISKKTIYQHFANKNDLVEGSSNYLFDTIAGGIDTICQIDQSPIKEFFVVRQFLQQALNHDAVSPDYQLQKFFPKIFACLRTKQFEKLHSCMLNNLQRGVNEGLYRADLNIEFTARIYFTGITGIKDADIFPRAIYNMELLTRQYLEYHLRAIVSEKGLEELTKTIAEK</sequence>
<dbReference type="AlphaFoldDB" id="A0A0A2ML04"/>
<protein>
    <submittedName>
        <fullName evidence="4">TetR family transcriptional regulator</fullName>
    </submittedName>
</protein>
<dbReference type="RefSeq" id="WP_026991060.1">
    <property type="nucleotide sequence ID" value="NZ_AUGP01000025.1"/>
</dbReference>
<dbReference type="Pfam" id="PF00440">
    <property type="entry name" value="TetR_N"/>
    <property type="match status" value="1"/>
</dbReference>
<dbReference type="PANTHER" id="PTHR43479">
    <property type="entry name" value="ACREF/ENVCD OPERON REPRESSOR-RELATED"/>
    <property type="match status" value="1"/>
</dbReference>
<keyword evidence="5" id="KW-1185">Reference proteome</keyword>
<evidence type="ECO:0000313" key="5">
    <source>
        <dbReference type="Proteomes" id="UP000030111"/>
    </source>
</evidence>
<evidence type="ECO:0000256" key="1">
    <source>
        <dbReference type="ARBA" id="ARBA00023125"/>
    </source>
</evidence>
<dbReference type="InterPro" id="IPR009057">
    <property type="entry name" value="Homeodomain-like_sf"/>
</dbReference>
<dbReference type="EMBL" id="JRLY01000011">
    <property type="protein sequence ID" value="KGO92236.1"/>
    <property type="molecule type" value="Genomic_DNA"/>
</dbReference>
<dbReference type="PROSITE" id="PS50977">
    <property type="entry name" value="HTH_TETR_2"/>
    <property type="match status" value="1"/>
</dbReference>
<organism evidence="4 5">
    <name type="scientific">Flavobacterium subsaxonicum WB 4.1-42 = DSM 21790</name>
    <dbReference type="NCBI Taxonomy" id="1121898"/>
    <lineage>
        <taxon>Bacteria</taxon>
        <taxon>Pseudomonadati</taxon>
        <taxon>Bacteroidota</taxon>
        <taxon>Flavobacteriia</taxon>
        <taxon>Flavobacteriales</taxon>
        <taxon>Flavobacteriaceae</taxon>
        <taxon>Flavobacterium</taxon>
    </lineage>
</organism>
<proteinExistence type="predicted"/>
<evidence type="ECO:0000256" key="2">
    <source>
        <dbReference type="PROSITE-ProRule" id="PRU00335"/>
    </source>
</evidence>
<dbReference type="GO" id="GO:0003677">
    <property type="term" value="F:DNA binding"/>
    <property type="evidence" value="ECO:0007669"/>
    <property type="project" value="UniProtKB-UniRule"/>
</dbReference>
<dbReference type="SUPFAM" id="SSF46689">
    <property type="entry name" value="Homeodomain-like"/>
    <property type="match status" value="1"/>
</dbReference>
<dbReference type="InterPro" id="IPR050624">
    <property type="entry name" value="HTH-type_Tx_Regulator"/>
</dbReference>
<dbReference type="OrthoDB" id="881297at2"/>
<dbReference type="STRING" id="1121898.GCA_000422725_02879"/>
<dbReference type="PANTHER" id="PTHR43479:SF11">
    <property type="entry name" value="ACREF_ENVCD OPERON REPRESSOR-RELATED"/>
    <property type="match status" value="1"/>
</dbReference>
<reference evidence="4 5" key="1">
    <citation type="submission" date="2013-09" db="EMBL/GenBank/DDBJ databases">
        <authorList>
            <person name="Zeng Z."/>
            <person name="Chen C."/>
        </authorList>
    </citation>
    <scope>NUCLEOTIDE SEQUENCE [LARGE SCALE GENOMIC DNA]</scope>
    <source>
        <strain evidence="4 5">WB 4.1-42</strain>
    </source>
</reference>